<dbReference type="InterPro" id="IPR018497">
    <property type="entry name" value="Peptidase_M13_C"/>
</dbReference>
<dbReference type="OrthoDB" id="9775677at2"/>
<dbReference type="CDD" id="cd08662">
    <property type="entry name" value="M13"/>
    <property type="match status" value="1"/>
</dbReference>
<feature type="domain" description="Peptidase M13 C-terminal" evidence="9">
    <location>
        <begin position="471"/>
        <end position="664"/>
    </location>
</feature>
<keyword evidence="6" id="KW-0862">Zinc</keyword>
<reference evidence="11 12" key="1">
    <citation type="journal article" date="2015" name="Stand. Genomic Sci.">
        <title>Genomic Encyclopedia of Bacterial and Archaeal Type Strains, Phase III: the genomes of soil and plant-associated and newly described type strains.</title>
        <authorList>
            <person name="Whitman W.B."/>
            <person name="Woyke T."/>
            <person name="Klenk H.P."/>
            <person name="Zhou Y."/>
            <person name="Lilburn T.G."/>
            <person name="Beck B.J."/>
            <person name="De Vos P."/>
            <person name="Vandamme P."/>
            <person name="Eisen J.A."/>
            <person name="Garrity G."/>
            <person name="Hugenholtz P."/>
            <person name="Kyrpides N.C."/>
        </authorList>
    </citation>
    <scope>NUCLEOTIDE SEQUENCE [LARGE SCALE GENOMIC DNA]</scope>
    <source>
        <strain evidence="11 12">CGMCC 1.10136</strain>
    </source>
</reference>
<dbReference type="PROSITE" id="PS51885">
    <property type="entry name" value="NEPRILYSIN"/>
    <property type="match status" value="1"/>
</dbReference>
<dbReference type="EMBL" id="VLKP01000006">
    <property type="protein sequence ID" value="TWI10639.1"/>
    <property type="molecule type" value="Genomic_DNA"/>
</dbReference>
<evidence type="ECO:0000256" key="8">
    <source>
        <dbReference type="SAM" id="SignalP"/>
    </source>
</evidence>
<dbReference type="GO" id="GO:0004222">
    <property type="term" value="F:metalloendopeptidase activity"/>
    <property type="evidence" value="ECO:0007669"/>
    <property type="project" value="InterPro"/>
</dbReference>
<dbReference type="RefSeq" id="WP_144814526.1">
    <property type="nucleotide sequence ID" value="NZ_VLKP01000006.1"/>
</dbReference>
<evidence type="ECO:0000256" key="6">
    <source>
        <dbReference type="ARBA" id="ARBA00022833"/>
    </source>
</evidence>
<evidence type="ECO:0000259" key="9">
    <source>
        <dbReference type="Pfam" id="PF01431"/>
    </source>
</evidence>
<dbReference type="GO" id="GO:0005886">
    <property type="term" value="C:plasma membrane"/>
    <property type="evidence" value="ECO:0007669"/>
    <property type="project" value="TreeGrafter"/>
</dbReference>
<organism evidence="11 12">
    <name type="scientific">Aerolutibacter ruishenii</name>
    <dbReference type="NCBI Taxonomy" id="686800"/>
    <lineage>
        <taxon>Bacteria</taxon>
        <taxon>Pseudomonadati</taxon>
        <taxon>Pseudomonadota</taxon>
        <taxon>Gammaproteobacteria</taxon>
        <taxon>Lysobacterales</taxon>
        <taxon>Lysobacteraceae</taxon>
        <taxon>Aerolutibacter</taxon>
    </lineage>
</organism>
<keyword evidence="7" id="KW-0482">Metalloprotease</keyword>
<dbReference type="PRINTS" id="PR00786">
    <property type="entry name" value="NEPRILYSIN"/>
</dbReference>
<comment type="similarity">
    <text evidence="2">Belongs to the peptidase M13 family.</text>
</comment>
<comment type="caution">
    <text evidence="11">The sequence shown here is derived from an EMBL/GenBank/DDBJ whole genome shotgun (WGS) entry which is preliminary data.</text>
</comment>
<accession>A0A562LSP8</accession>
<evidence type="ECO:0000256" key="3">
    <source>
        <dbReference type="ARBA" id="ARBA00022670"/>
    </source>
</evidence>
<dbReference type="InterPro" id="IPR000718">
    <property type="entry name" value="Peptidase_M13"/>
</dbReference>
<dbReference type="PANTHER" id="PTHR11733:SF167">
    <property type="entry name" value="FI17812P1-RELATED"/>
    <property type="match status" value="1"/>
</dbReference>
<dbReference type="PANTHER" id="PTHR11733">
    <property type="entry name" value="ZINC METALLOPROTEASE FAMILY M13 NEPRILYSIN-RELATED"/>
    <property type="match status" value="1"/>
</dbReference>
<feature type="domain" description="Peptidase M13 N-terminal" evidence="10">
    <location>
        <begin position="41"/>
        <end position="416"/>
    </location>
</feature>
<evidence type="ECO:0000313" key="11">
    <source>
        <dbReference type="EMBL" id="TWI10639.1"/>
    </source>
</evidence>
<evidence type="ECO:0000259" key="10">
    <source>
        <dbReference type="Pfam" id="PF05649"/>
    </source>
</evidence>
<dbReference type="InterPro" id="IPR008753">
    <property type="entry name" value="Peptidase_M13_N"/>
</dbReference>
<dbReference type="InterPro" id="IPR024079">
    <property type="entry name" value="MetalloPept_cat_dom_sf"/>
</dbReference>
<gene>
    <name evidence="11" type="ORF">IP93_01729</name>
</gene>
<feature type="signal peptide" evidence="8">
    <location>
        <begin position="1"/>
        <end position="24"/>
    </location>
</feature>
<dbReference type="GO" id="GO:0046872">
    <property type="term" value="F:metal ion binding"/>
    <property type="evidence" value="ECO:0007669"/>
    <property type="project" value="UniProtKB-KW"/>
</dbReference>
<dbReference type="GO" id="GO:0016485">
    <property type="term" value="P:protein processing"/>
    <property type="evidence" value="ECO:0007669"/>
    <property type="project" value="TreeGrafter"/>
</dbReference>
<dbReference type="Pfam" id="PF01431">
    <property type="entry name" value="Peptidase_M13"/>
    <property type="match status" value="1"/>
</dbReference>
<comment type="cofactor">
    <cofactor evidence="1">
        <name>Zn(2+)</name>
        <dbReference type="ChEBI" id="CHEBI:29105"/>
    </cofactor>
</comment>
<dbReference type="SUPFAM" id="SSF55486">
    <property type="entry name" value="Metalloproteases ('zincins'), catalytic domain"/>
    <property type="match status" value="1"/>
</dbReference>
<keyword evidence="4" id="KW-0479">Metal-binding</keyword>
<dbReference type="Proteomes" id="UP000316471">
    <property type="component" value="Unassembled WGS sequence"/>
</dbReference>
<proteinExistence type="inferred from homology"/>
<evidence type="ECO:0000256" key="7">
    <source>
        <dbReference type="ARBA" id="ARBA00023049"/>
    </source>
</evidence>
<feature type="chain" id="PRO_5022048345" evidence="8">
    <location>
        <begin position="25"/>
        <end position="669"/>
    </location>
</feature>
<keyword evidence="5" id="KW-0378">Hydrolase</keyword>
<dbReference type="InterPro" id="IPR042089">
    <property type="entry name" value="Peptidase_M13_dom_2"/>
</dbReference>
<protein>
    <submittedName>
        <fullName evidence="11">Putative endopeptidase</fullName>
    </submittedName>
</protein>
<evidence type="ECO:0000313" key="12">
    <source>
        <dbReference type="Proteomes" id="UP000316471"/>
    </source>
</evidence>
<evidence type="ECO:0000256" key="5">
    <source>
        <dbReference type="ARBA" id="ARBA00022801"/>
    </source>
</evidence>
<name>A0A562LSP8_9GAMM</name>
<keyword evidence="3" id="KW-0645">Protease</keyword>
<keyword evidence="12" id="KW-1185">Reference proteome</keyword>
<dbReference type="Gene3D" id="1.10.1380.10">
    <property type="entry name" value="Neutral endopeptidase , domain2"/>
    <property type="match status" value="1"/>
</dbReference>
<dbReference type="Gene3D" id="3.40.390.10">
    <property type="entry name" value="Collagenase (Catalytic Domain)"/>
    <property type="match status" value="1"/>
</dbReference>
<sequence>MTLRPLACALAIGLAATVALPADAAKKRTSKPRTAATSAACTDFHAHANAGWLATHPLPAGAGAITALGELDARATQQQIDLLDTAMRQPQDHVQKLLGDFWASGLDEAAVERDGAKPIQPLLARINAIRKTRDIAPSIAALHQVGIPVAFDFGADIDLADLGRHIGYFSQGGLALVDPAFYTRTDAGTVKMMARYREYVQTLLALTGTPAKRVAEEARQVIDLETRIARLHRPVASLADPRSQYARIATATLGGQYPRLQLDAFLKAQGVNDDSVSLANPELFAQLDGLVGNLKPDQWKTYLRWRVADTMAPYLSKPFQQASFDFRGRLLAGQDAPAPRAQRVREAINLAAGPMLGRQYVTTYLPPATRERAIEIATQVRAALVAAVERDTRFGPAAKAEATAKLAALKIEVGAPRRDLDYTVQPMGRGSFGANMLIASTWHHREEMKRIGRGNADRRWNVLPQQPALTYDGAQNRLIITAAMLQPPVLDPHAEIGVQYGALGALVGHEISHAIGPRGRMVDARGDVRDWWTATEAGAWSDVGNRIASRLGRHPYPGASGTLVNGPRVRDIALADQSGVELAWAAYRSAQPNASREAQQGFFNGWAGLWAEQVGPEVAVERAQNSAYPPGPVRTNTPLANLPAFGAVYACKAGTPMQAVPAERLILWK</sequence>
<dbReference type="AlphaFoldDB" id="A0A562LSP8"/>
<evidence type="ECO:0000256" key="4">
    <source>
        <dbReference type="ARBA" id="ARBA00022723"/>
    </source>
</evidence>
<dbReference type="Pfam" id="PF05649">
    <property type="entry name" value="Peptidase_M13_N"/>
    <property type="match status" value="1"/>
</dbReference>
<keyword evidence="8" id="KW-0732">Signal</keyword>
<evidence type="ECO:0000256" key="2">
    <source>
        <dbReference type="ARBA" id="ARBA00007357"/>
    </source>
</evidence>
<evidence type="ECO:0000256" key="1">
    <source>
        <dbReference type="ARBA" id="ARBA00001947"/>
    </source>
</evidence>